<dbReference type="PANTHER" id="PTHR12858">
    <property type="entry name" value="RIBOSOME BIOGENESIS PROTEIN"/>
    <property type="match status" value="1"/>
</dbReference>
<feature type="compositionally biased region" description="Basic and acidic residues" evidence="5">
    <location>
        <begin position="30"/>
        <end position="43"/>
    </location>
</feature>
<feature type="compositionally biased region" description="Acidic residues" evidence="5">
    <location>
        <begin position="408"/>
        <end position="430"/>
    </location>
</feature>
<evidence type="ECO:0000259" key="6">
    <source>
        <dbReference type="PROSITE" id="PS51714"/>
    </source>
</evidence>
<dbReference type="Pfam" id="PF04950">
    <property type="entry name" value="RIBIOP_C"/>
    <property type="match status" value="1"/>
</dbReference>
<evidence type="ECO:0000256" key="3">
    <source>
        <dbReference type="ARBA" id="ARBA00023242"/>
    </source>
</evidence>
<dbReference type="GO" id="GO:0005525">
    <property type="term" value="F:GTP binding"/>
    <property type="evidence" value="ECO:0007669"/>
    <property type="project" value="TreeGrafter"/>
</dbReference>
<evidence type="ECO:0000256" key="4">
    <source>
        <dbReference type="ARBA" id="ARBA00038288"/>
    </source>
</evidence>
<dbReference type="GeneID" id="33564024"/>
<dbReference type="GO" id="GO:0005730">
    <property type="term" value="C:nucleolus"/>
    <property type="evidence" value="ECO:0007669"/>
    <property type="project" value="UniProtKB-SubCell"/>
</dbReference>
<feature type="compositionally biased region" description="Basic residues" evidence="5">
    <location>
        <begin position="1"/>
        <end position="12"/>
    </location>
</feature>
<dbReference type="InterPro" id="IPR012948">
    <property type="entry name" value="AARP2CN"/>
</dbReference>
<evidence type="ECO:0000313" key="8">
    <source>
        <dbReference type="Proteomes" id="UP000193648"/>
    </source>
</evidence>
<dbReference type="AlphaFoldDB" id="A0A1Y2GDR8"/>
<comment type="subcellular location">
    <subcellularLocation>
        <location evidence="1">Nucleus</location>
        <location evidence="1">Nucleolus</location>
    </subcellularLocation>
</comment>
<comment type="caution">
    <text evidence="7">The sequence shown here is derived from an EMBL/GenBank/DDBJ whole genome shotgun (WGS) entry which is preliminary data.</text>
</comment>
<dbReference type="SMART" id="SM00785">
    <property type="entry name" value="AARP2CN"/>
    <property type="match status" value="1"/>
</dbReference>
<feature type="compositionally biased region" description="Basic and acidic residues" evidence="5">
    <location>
        <begin position="364"/>
        <end position="378"/>
    </location>
</feature>
<dbReference type="STRING" id="64571.A0A1Y2GDR8"/>
<dbReference type="GO" id="GO:0043021">
    <property type="term" value="F:ribonucleoprotein complex binding"/>
    <property type="evidence" value="ECO:0007669"/>
    <property type="project" value="EnsemblFungi"/>
</dbReference>
<dbReference type="FunCoup" id="A0A1Y2GDR8">
    <property type="interactions" value="515"/>
</dbReference>
<dbReference type="Pfam" id="PF08142">
    <property type="entry name" value="AARP2CN"/>
    <property type="match status" value="1"/>
</dbReference>
<evidence type="ECO:0000256" key="5">
    <source>
        <dbReference type="SAM" id="MobiDB-lite"/>
    </source>
</evidence>
<reference evidence="7 8" key="1">
    <citation type="submission" date="2016-07" db="EMBL/GenBank/DDBJ databases">
        <title>Pervasive Adenine N6-methylation of Active Genes in Fungi.</title>
        <authorList>
            <consortium name="DOE Joint Genome Institute"/>
            <person name="Mondo S.J."/>
            <person name="Dannebaum R.O."/>
            <person name="Kuo R.C."/>
            <person name="Labutti K."/>
            <person name="Haridas S."/>
            <person name="Kuo A."/>
            <person name="Salamov A."/>
            <person name="Ahrendt S.R."/>
            <person name="Lipzen A."/>
            <person name="Sullivan W."/>
            <person name="Andreopoulos W.B."/>
            <person name="Clum A."/>
            <person name="Lindquist E."/>
            <person name="Daum C."/>
            <person name="Ramamoorthy G.K."/>
            <person name="Gryganskyi A."/>
            <person name="Culley D."/>
            <person name="Magnuson J.K."/>
            <person name="James T.Y."/>
            <person name="O'Malley M.A."/>
            <person name="Stajich J.E."/>
            <person name="Spatafora J.W."/>
            <person name="Visel A."/>
            <person name="Grigoriev I.V."/>
        </authorList>
    </citation>
    <scope>NUCLEOTIDE SEQUENCE [LARGE SCALE GENOMIC DNA]</scope>
    <source>
        <strain evidence="7 8">NRRL 3116</strain>
    </source>
</reference>
<accession>A0A1Y2GDR8</accession>
<feature type="compositionally biased region" description="Acidic residues" evidence="5">
    <location>
        <begin position="458"/>
        <end position="468"/>
    </location>
</feature>
<dbReference type="GO" id="GO:0000461">
    <property type="term" value="P:endonucleolytic cleavage to generate mature 3'-end of SSU-rRNA from (SSU-rRNA, 5.8S rRNA, LSU-rRNA)"/>
    <property type="evidence" value="ECO:0007669"/>
    <property type="project" value="EnsemblFungi"/>
</dbReference>
<dbReference type="InterPro" id="IPR030387">
    <property type="entry name" value="G_Bms1/Tsr1_dom"/>
</dbReference>
<protein>
    <recommendedName>
        <fullName evidence="6">Bms1-type G domain-containing protein</fullName>
    </recommendedName>
</protein>
<keyword evidence="2" id="KW-0690">Ribosome biogenesis</keyword>
<gene>
    <name evidence="7" type="ORF">BCR41DRAFT_339977</name>
</gene>
<dbReference type="Pfam" id="PF22298">
    <property type="entry name" value="Tsr1_G-like"/>
    <property type="match status" value="1"/>
</dbReference>
<dbReference type="OrthoDB" id="119302at2759"/>
<evidence type="ECO:0000313" key="7">
    <source>
        <dbReference type="EMBL" id="ORZ08002.1"/>
    </source>
</evidence>
<feature type="region of interest" description="Disordered" evidence="5">
    <location>
        <begin position="1"/>
        <end position="49"/>
    </location>
</feature>
<dbReference type="GO" id="GO:0005737">
    <property type="term" value="C:cytoplasm"/>
    <property type="evidence" value="ECO:0007669"/>
    <property type="project" value="EnsemblFungi"/>
</dbReference>
<feature type="compositionally biased region" description="Acidic residues" evidence="5">
    <location>
        <begin position="438"/>
        <end position="451"/>
    </location>
</feature>
<dbReference type="GO" id="GO:0034511">
    <property type="term" value="F:U3 snoRNA binding"/>
    <property type="evidence" value="ECO:0007669"/>
    <property type="project" value="TreeGrafter"/>
</dbReference>
<organism evidence="7 8">
    <name type="scientific">Lobosporangium transversale</name>
    <dbReference type="NCBI Taxonomy" id="64571"/>
    <lineage>
        <taxon>Eukaryota</taxon>
        <taxon>Fungi</taxon>
        <taxon>Fungi incertae sedis</taxon>
        <taxon>Mucoromycota</taxon>
        <taxon>Mortierellomycotina</taxon>
        <taxon>Mortierellomycetes</taxon>
        <taxon>Mortierellales</taxon>
        <taxon>Mortierellaceae</taxon>
        <taxon>Lobosporangium</taxon>
    </lineage>
</organism>
<comment type="similarity">
    <text evidence="4">Belongs to the TRAFAC class translation factor GTPase superfamily. Bms1-like GTPase family. TSR1 subfamily.</text>
</comment>
<feature type="region of interest" description="Disordered" evidence="5">
    <location>
        <begin position="364"/>
        <end position="469"/>
    </location>
</feature>
<proteinExistence type="inferred from homology"/>
<dbReference type="SMART" id="SM01362">
    <property type="entry name" value="DUF663"/>
    <property type="match status" value="1"/>
</dbReference>
<name>A0A1Y2GDR8_9FUNG</name>
<keyword evidence="3" id="KW-0539">Nucleus</keyword>
<evidence type="ECO:0000256" key="2">
    <source>
        <dbReference type="ARBA" id="ARBA00022517"/>
    </source>
</evidence>
<dbReference type="PANTHER" id="PTHR12858:SF1">
    <property type="entry name" value="PRE-RRNA-PROCESSING PROTEIN TSR1 HOMOLOG"/>
    <property type="match status" value="1"/>
</dbReference>
<dbReference type="PROSITE" id="PS51714">
    <property type="entry name" value="G_BMS1"/>
    <property type="match status" value="1"/>
</dbReference>
<dbReference type="InParanoid" id="A0A1Y2GDR8"/>
<dbReference type="Proteomes" id="UP000193648">
    <property type="component" value="Unassembled WGS sequence"/>
</dbReference>
<dbReference type="GO" id="GO:0003924">
    <property type="term" value="F:GTPase activity"/>
    <property type="evidence" value="ECO:0007669"/>
    <property type="project" value="TreeGrafter"/>
</dbReference>
<feature type="domain" description="Bms1-type G" evidence="6">
    <location>
        <begin position="86"/>
        <end position="242"/>
    </location>
</feature>
<sequence length="813" mass="92640">MSEQHHQHRSNTKLKQQNKPFKSKHQTKGSLRDKAKGKVERVSIKNHSAKLFPNKTDRRNAAKLLQQKKREELFRKTKIFDGKNGTPKVVAVVALCPDVSADDAVAKVFASVDQVPANKGTVLMTTDRFKQKLQFVPLQRNYIDIMDAAKVADFLLFVMSAVEEVDKFGEMVLSGIQSQGVPSVVAAVSNLESTPAKKHSDIKKSLLSFTNHFFPEETKVHALDNTSETVNVLRMMANQLPKSITWRDTHPYMLAENVEFEENLADSSVGTLKVTGYARGTHFQANRLVHLQNFGDFQLEKITSAPITHKSVHVNGNGMDTEGTETVLDTPVPGEQDDLAAENEPDLLANEQTWPTEEELMEAEERVKNMDPSERPEESFNNAPKKVIRRVPKGTSNYQAAWIVDSDHESDEDIDDEDDDMDDRMDDDDLPSARNGAESEEEYEDLEVDTEDATKEEETYEDELDNEEEARQYAEYLAREKENRDDMEFPDEVEAPMDVPARVRFARYRALESFRTSPWDPYENLPLDYGRIFQFENFRRTKHRVMNQAKEDGVLPGTHITLYIANVPRAVMDTYSATRPFIIFGLLQYEHKMGVINVVVTRNAEYEGVVKAKDPLVLHCGFRRFVVRPIFSQNTRNGKGTNNVHKSERFLQQGRSTVVTVYAPIQFGNLPVVLTKDSEDINSPILIATGTVMDADPRRIVAKRIILTGHPYKVHKRSATIRFMFFNPDDVWYYKSVELRTKHGRTGHIKESLGTHGYFKAQWDQQISMQDTVMMCLYKRIFPKWGTTLWVNPDAGKIGTQATVTTTESMDMD</sequence>
<dbReference type="InterPro" id="IPR039761">
    <property type="entry name" value="Bms1/Tsr1"/>
</dbReference>
<dbReference type="EMBL" id="MCFF01000039">
    <property type="protein sequence ID" value="ORZ08002.1"/>
    <property type="molecule type" value="Genomic_DNA"/>
</dbReference>
<evidence type="ECO:0000256" key="1">
    <source>
        <dbReference type="ARBA" id="ARBA00004604"/>
    </source>
</evidence>
<dbReference type="InterPro" id="IPR007034">
    <property type="entry name" value="BMS1_TSR1_C"/>
</dbReference>
<dbReference type="RefSeq" id="XP_021878236.1">
    <property type="nucleotide sequence ID" value="XM_022022180.1"/>
</dbReference>
<dbReference type="GO" id="GO:0030688">
    <property type="term" value="C:preribosome, small subunit precursor"/>
    <property type="evidence" value="ECO:0007669"/>
    <property type="project" value="EnsemblFungi"/>
</dbReference>
<keyword evidence="8" id="KW-1185">Reference proteome</keyword>